<evidence type="ECO:0000313" key="3">
    <source>
        <dbReference type="Proteomes" id="UP001500274"/>
    </source>
</evidence>
<gene>
    <name evidence="2" type="ORF">GCM10009862_03950</name>
</gene>
<dbReference type="Proteomes" id="UP001500274">
    <property type="component" value="Unassembled WGS sequence"/>
</dbReference>
<organism evidence="2 3">
    <name type="scientific">Microbacterium binotii</name>
    <dbReference type="NCBI Taxonomy" id="462710"/>
    <lineage>
        <taxon>Bacteria</taxon>
        <taxon>Bacillati</taxon>
        <taxon>Actinomycetota</taxon>
        <taxon>Actinomycetes</taxon>
        <taxon>Micrococcales</taxon>
        <taxon>Microbacteriaceae</taxon>
        <taxon>Microbacterium</taxon>
    </lineage>
</organism>
<comment type="caution">
    <text evidence="2">The sequence shown here is derived from an EMBL/GenBank/DDBJ whole genome shotgun (WGS) entry which is preliminary data.</text>
</comment>
<name>A0ABN3P5U1_9MICO</name>
<feature type="region of interest" description="Disordered" evidence="1">
    <location>
        <begin position="77"/>
        <end position="102"/>
    </location>
</feature>
<feature type="region of interest" description="Disordered" evidence="1">
    <location>
        <begin position="1"/>
        <end position="42"/>
    </location>
</feature>
<dbReference type="EMBL" id="BAAARI010000002">
    <property type="protein sequence ID" value="GAA2568376.1"/>
    <property type="molecule type" value="Genomic_DNA"/>
</dbReference>
<evidence type="ECO:0000313" key="2">
    <source>
        <dbReference type="EMBL" id="GAA2568376.1"/>
    </source>
</evidence>
<protein>
    <submittedName>
        <fullName evidence="2">Uncharacterized protein</fullName>
    </submittedName>
</protein>
<proteinExistence type="predicted"/>
<sequence length="102" mass="10996">MAGGRLRADGAHAEPGLGGDRAMGEPALCGEPGSEGHPAMLRRRPHPCCAVERRLWQTRRAARAGEEVALFSEIGAELGEFGPKPPRSARNSENRATSRRLR</sequence>
<evidence type="ECO:0000256" key="1">
    <source>
        <dbReference type="SAM" id="MobiDB-lite"/>
    </source>
</evidence>
<reference evidence="3" key="1">
    <citation type="journal article" date="2019" name="Int. J. Syst. Evol. Microbiol.">
        <title>The Global Catalogue of Microorganisms (GCM) 10K type strain sequencing project: providing services to taxonomists for standard genome sequencing and annotation.</title>
        <authorList>
            <consortium name="The Broad Institute Genomics Platform"/>
            <consortium name="The Broad Institute Genome Sequencing Center for Infectious Disease"/>
            <person name="Wu L."/>
            <person name="Ma J."/>
        </authorList>
    </citation>
    <scope>NUCLEOTIDE SEQUENCE [LARGE SCALE GENOMIC DNA]</scope>
    <source>
        <strain evidence="3">JCM 16365</strain>
    </source>
</reference>
<keyword evidence="3" id="KW-1185">Reference proteome</keyword>
<accession>A0ABN3P5U1</accession>
<feature type="compositionally biased region" description="Basic and acidic residues" evidence="1">
    <location>
        <begin position="1"/>
        <end position="12"/>
    </location>
</feature>